<dbReference type="GO" id="GO:0043115">
    <property type="term" value="F:precorrin-2 dehydrogenase activity"/>
    <property type="evidence" value="ECO:0007669"/>
    <property type="project" value="UniProtKB-EC"/>
</dbReference>
<dbReference type="GO" id="GO:0051266">
    <property type="term" value="F:sirohydrochlorin ferrochelatase activity"/>
    <property type="evidence" value="ECO:0007669"/>
    <property type="project" value="InterPro"/>
</dbReference>
<dbReference type="InterPro" id="IPR014776">
    <property type="entry name" value="4pyrrole_Mease_sub2"/>
</dbReference>
<dbReference type="GO" id="GO:0004851">
    <property type="term" value="F:uroporphyrin-III C-methyltransferase activity"/>
    <property type="evidence" value="ECO:0007669"/>
    <property type="project" value="InterPro"/>
</dbReference>
<dbReference type="GO" id="GO:0032259">
    <property type="term" value="P:methylation"/>
    <property type="evidence" value="ECO:0007669"/>
    <property type="project" value="UniProtKB-KW"/>
</dbReference>
<evidence type="ECO:0000256" key="4">
    <source>
        <dbReference type="ARBA" id="ARBA00022679"/>
    </source>
</evidence>
<dbReference type="InterPro" id="IPR014777">
    <property type="entry name" value="4pyrrole_Mease_sub1"/>
</dbReference>
<sequence length="422" mass="44059">MTYPLLLQIAGKQTVVVGAGTIATRRVTSLLEAGARVRVIAPQATAEIQQWDREHAIDWIQRPYSGPADIRDAWLVHTATGISEVDVAVSAAAEKSRIFCVNAADAGAATAHTPSIHRAEDGVIVAVGGDRDPKRAKAVLNVIVQALAEQPLAMRRTRHTNRVGQVHLVGAGPGDPDLLTVRARTVLALADTVIVDRLAPLAPLTHLAPGVEVIYVGKEPGAHAATQDSINEIIVAKALEGHRVVRLKGGDPFVLGRGGEEAKACIDAGIPVEVVPGITSAISVPAAAGIPVTHRGITTSFVVVSAHDGLRDAQANISAAPADATIVLLMGVSHLAELTTSLLAAGRPAHTPVAIIESGWTPEQRTTVATLATAPEVALAREVRNPAIIVVGDVVRLRESLGDLGRISPNAGHVRTEILQDR</sequence>
<accession>A0A6J7GPD1</accession>
<evidence type="ECO:0000256" key="1">
    <source>
        <dbReference type="ARBA" id="ARBA00005010"/>
    </source>
</evidence>
<dbReference type="InterPro" id="IPR036291">
    <property type="entry name" value="NAD(P)-bd_dom_sf"/>
</dbReference>
<dbReference type="SUPFAM" id="SSF53790">
    <property type="entry name" value="Tetrapyrrole methylase"/>
    <property type="match status" value="1"/>
</dbReference>
<evidence type="ECO:0000256" key="3">
    <source>
        <dbReference type="ARBA" id="ARBA00022603"/>
    </source>
</evidence>
<dbReference type="UniPathway" id="UPA00262">
    <property type="reaction ID" value="UER00222"/>
</dbReference>
<dbReference type="InterPro" id="IPR003043">
    <property type="entry name" value="Uropor_MeTrfase_CS"/>
</dbReference>
<dbReference type="PIRSF" id="PIRSF036426">
    <property type="entry name" value="Sirohaem_synth"/>
    <property type="match status" value="1"/>
</dbReference>
<keyword evidence="10" id="KW-0511">Multifunctional enzyme</keyword>
<evidence type="ECO:0000256" key="8">
    <source>
        <dbReference type="ARBA" id="ARBA00023239"/>
    </source>
</evidence>
<evidence type="ECO:0000256" key="5">
    <source>
        <dbReference type="ARBA" id="ARBA00022691"/>
    </source>
</evidence>
<evidence type="ECO:0000256" key="9">
    <source>
        <dbReference type="ARBA" id="ARBA00023244"/>
    </source>
</evidence>
<dbReference type="CDD" id="cd11642">
    <property type="entry name" value="SUMT"/>
    <property type="match status" value="1"/>
</dbReference>
<keyword evidence="3" id="KW-0489">Methyltransferase</keyword>
<dbReference type="InterPro" id="IPR006367">
    <property type="entry name" value="Sirohaem_synthase_N"/>
</dbReference>
<evidence type="ECO:0000256" key="7">
    <source>
        <dbReference type="ARBA" id="ARBA00023027"/>
    </source>
</evidence>
<name>A0A6J7GPD1_9ZZZZ</name>
<dbReference type="InterPro" id="IPR035996">
    <property type="entry name" value="4pyrrol_Methylase_sf"/>
</dbReference>
<dbReference type="NCBIfam" id="NF004790">
    <property type="entry name" value="PRK06136.1"/>
    <property type="match status" value="1"/>
</dbReference>
<feature type="domain" description="Tetrapyrrole methylase" evidence="12">
    <location>
        <begin position="166"/>
        <end position="374"/>
    </location>
</feature>
<dbReference type="GO" id="GO:0019354">
    <property type="term" value="P:siroheme biosynthetic process"/>
    <property type="evidence" value="ECO:0007669"/>
    <property type="project" value="UniProtKB-UniPathway"/>
</dbReference>
<keyword evidence="4" id="KW-0808">Transferase</keyword>
<keyword evidence="2" id="KW-0169">Cobalamin biosynthesis</keyword>
<dbReference type="PANTHER" id="PTHR45790">
    <property type="entry name" value="SIROHEME SYNTHASE-RELATED"/>
    <property type="match status" value="1"/>
</dbReference>
<comment type="pathway">
    <text evidence="1">Porphyrin-containing compound metabolism; siroheme biosynthesis; sirohydrochlorin from precorrin-2: step 1/1.</text>
</comment>
<evidence type="ECO:0000256" key="6">
    <source>
        <dbReference type="ARBA" id="ARBA00023002"/>
    </source>
</evidence>
<keyword evidence="8" id="KW-0456">Lyase</keyword>
<comment type="catalytic activity">
    <reaction evidence="11">
        <text>precorrin-2 + NAD(+) = sirohydrochlorin + NADH + 2 H(+)</text>
        <dbReference type="Rhea" id="RHEA:15613"/>
        <dbReference type="ChEBI" id="CHEBI:15378"/>
        <dbReference type="ChEBI" id="CHEBI:57540"/>
        <dbReference type="ChEBI" id="CHEBI:57945"/>
        <dbReference type="ChEBI" id="CHEBI:58351"/>
        <dbReference type="ChEBI" id="CHEBI:58827"/>
        <dbReference type="EC" id="1.3.1.76"/>
    </reaction>
</comment>
<dbReference type="Gene3D" id="3.30.950.10">
    <property type="entry name" value="Methyltransferase, Cobalt-precorrin-4 Transmethylase, Domain 2"/>
    <property type="match status" value="1"/>
</dbReference>
<dbReference type="EMBL" id="CAFBMR010000020">
    <property type="protein sequence ID" value="CAB4910201.1"/>
    <property type="molecule type" value="Genomic_DNA"/>
</dbReference>
<keyword evidence="5" id="KW-0949">S-adenosyl-L-methionine</keyword>
<dbReference type="InterPro" id="IPR000878">
    <property type="entry name" value="4pyrrol_Mease"/>
</dbReference>
<dbReference type="PANTHER" id="PTHR45790:SF3">
    <property type="entry name" value="S-ADENOSYL-L-METHIONINE-DEPENDENT UROPORPHYRINOGEN III METHYLTRANSFERASE, CHLOROPLASTIC"/>
    <property type="match status" value="1"/>
</dbReference>
<dbReference type="GO" id="GO:0009236">
    <property type="term" value="P:cobalamin biosynthetic process"/>
    <property type="evidence" value="ECO:0007669"/>
    <property type="project" value="UniProtKB-KW"/>
</dbReference>
<evidence type="ECO:0000256" key="2">
    <source>
        <dbReference type="ARBA" id="ARBA00022573"/>
    </source>
</evidence>
<evidence type="ECO:0000256" key="10">
    <source>
        <dbReference type="ARBA" id="ARBA00023268"/>
    </source>
</evidence>
<dbReference type="InterPro" id="IPR006366">
    <property type="entry name" value="CobA/CysG_C"/>
</dbReference>
<dbReference type="FunFam" id="3.40.1010.10:FF:000001">
    <property type="entry name" value="Siroheme synthase"/>
    <property type="match status" value="1"/>
</dbReference>
<dbReference type="Pfam" id="PF13241">
    <property type="entry name" value="NAD_binding_7"/>
    <property type="match status" value="1"/>
</dbReference>
<dbReference type="NCBIfam" id="TIGR01470">
    <property type="entry name" value="cysG_Nterm"/>
    <property type="match status" value="1"/>
</dbReference>
<dbReference type="Pfam" id="PF00590">
    <property type="entry name" value="TP_methylase"/>
    <property type="match status" value="1"/>
</dbReference>
<protein>
    <submittedName>
        <fullName evidence="13">Unannotated protein</fullName>
    </submittedName>
</protein>
<dbReference type="SUPFAM" id="SSF51735">
    <property type="entry name" value="NAD(P)-binding Rossmann-fold domains"/>
    <property type="match status" value="1"/>
</dbReference>
<evidence type="ECO:0000313" key="13">
    <source>
        <dbReference type="EMBL" id="CAB4910201.1"/>
    </source>
</evidence>
<gene>
    <name evidence="13" type="ORF">UFOPK3610_00737</name>
</gene>
<keyword evidence="9" id="KW-0627">Porphyrin biosynthesis</keyword>
<evidence type="ECO:0000256" key="11">
    <source>
        <dbReference type="ARBA" id="ARBA00047561"/>
    </source>
</evidence>
<dbReference type="Gene3D" id="3.40.50.720">
    <property type="entry name" value="NAD(P)-binding Rossmann-like Domain"/>
    <property type="match status" value="1"/>
</dbReference>
<dbReference type="Gene3D" id="3.40.1010.10">
    <property type="entry name" value="Cobalt-precorrin-4 Transmethylase, Domain 1"/>
    <property type="match status" value="1"/>
</dbReference>
<organism evidence="13">
    <name type="scientific">freshwater metagenome</name>
    <dbReference type="NCBI Taxonomy" id="449393"/>
    <lineage>
        <taxon>unclassified sequences</taxon>
        <taxon>metagenomes</taxon>
        <taxon>ecological metagenomes</taxon>
    </lineage>
</organism>
<reference evidence="13" key="1">
    <citation type="submission" date="2020-05" db="EMBL/GenBank/DDBJ databases">
        <authorList>
            <person name="Chiriac C."/>
            <person name="Salcher M."/>
            <person name="Ghai R."/>
            <person name="Kavagutti S V."/>
        </authorList>
    </citation>
    <scope>NUCLEOTIDE SEQUENCE</scope>
</reference>
<dbReference type="NCBIfam" id="TIGR01469">
    <property type="entry name" value="cobA_cysG_Cterm"/>
    <property type="match status" value="1"/>
</dbReference>
<dbReference type="PROSITE" id="PS00839">
    <property type="entry name" value="SUMT_1"/>
    <property type="match status" value="1"/>
</dbReference>
<dbReference type="AlphaFoldDB" id="A0A6J7GPD1"/>
<keyword evidence="7" id="KW-0520">NAD</keyword>
<dbReference type="InterPro" id="IPR012409">
    <property type="entry name" value="Sirohaem_synth"/>
</dbReference>
<proteinExistence type="predicted"/>
<keyword evidence="6" id="KW-0560">Oxidoreductase</keyword>
<dbReference type="InterPro" id="IPR050161">
    <property type="entry name" value="Siro_Cobalamin_biosynth"/>
</dbReference>
<evidence type="ECO:0000259" key="12">
    <source>
        <dbReference type="Pfam" id="PF00590"/>
    </source>
</evidence>
<dbReference type="GO" id="GO:0051287">
    <property type="term" value="F:NAD binding"/>
    <property type="evidence" value="ECO:0007669"/>
    <property type="project" value="InterPro"/>
</dbReference>